<dbReference type="SUPFAM" id="SSF51445">
    <property type="entry name" value="(Trans)glycosidases"/>
    <property type="match status" value="1"/>
</dbReference>
<dbReference type="Proteomes" id="UP001431209">
    <property type="component" value="Unassembled WGS sequence"/>
</dbReference>
<dbReference type="GO" id="GO:0004567">
    <property type="term" value="F:beta-mannosidase activity"/>
    <property type="evidence" value="ECO:0007669"/>
    <property type="project" value="UniProtKB-EC"/>
</dbReference>
<evidence type="ECO:0000256" key="3">
    <source>
        <dbReference type="ARBA" id="ARBA00022801"/>
    </source>
</evidence>
<dbReference type="SUPFAM" id="SSF49785">
    <property type="entry name" value="Galactose-binding domain-like"/>
    <property type="match status" value="1"/>
</dbReference>
<dbReference type="EMBL" id="JAOPGA020000801">
    <property type="protein sequence ID" value="KAL0481960.1"/>
    <property type="molecule type" value="Genomic_DNA"/>
</dbReference>
<dbReference type="InterPro" id="IPR008979">
    <property type="entry name" value="Galactose-bd-like_sf"/>
</dbReference>
<keyword evidence="3" id="KW-0378">Hydrolase</keyword>
<evidence type="ECO:0000259" key="6">
    <source>
        <dbReference type="Pfam" id="PF17753"/>
    </source>
</evidence>
<dbReference type="GO" id="GO:0006516">
    <property type="term" value="P:glycoprotein catabolic process"/>
    <property type="evidence" value="ECO:0007669"/>
    <property type="project" value="TreeGrafter"/>
</dbReference>
<evidence type="ECO:0000256" key="5">
    <source>
        <dbReference type="ARBA" id="ARBA00023295"/>
    </source>
</evidence>
<dbReference type="Pfam" id="PF17753">
    <property type="entry name" value="Ig_mannosidase"/>
    <property type="match status" value="1"/>
</dbReference>
<feature type="domain" description="Beta-mannosidase Ig-fold" evidence="6">
    <location>
        <begin position="755"/>
        <end position="833"/>
    </location>
</feature>
<reference evidence="8 9" key="1">
    <citation type="submission" date="2024-03" db="EMBL/GenBank/DDBJ databases">
        <title>The Acrasis kona genome and developmental transcriptomes reveal deep origins of eukaryotic multicellular pathways.</title>
        <authorList>
            <person name="Sheikh S."/>
            <person name="Fu C.-J."/>
            <person name="Brown M.W."/>
            <person name="Baldauf S.L."/>
        </authorList>
    </citation>
    <scope>NUCLEOTIDE SEQUENCE [LARGE SCALE GENOMIC DNA]</scope>
    <source>
        <strain evidence="8 9">ATCC MYA-3509</strain>
    </source>
</reference>
<feature type="non-terminal residue" evidence="8">
    <location>
        <position position="1"/>
    </location>
</feature>
<evidence type="ECO:0000256" key="4">
    <source>
        <dbReference type="ARBA" id="ARBA00023180"/>
    </source>
</evidence>
<dbReference type="Pfam" id="PF22666">
    <property type="entry name" value="Glyco_hydro_2_N2"/>
    <property type="match status" value="1"/>
</dbReference>
<protein>
    <recommendedName>
        <fullName evidence="2">beta-mannosidase</fullName>
        <ecNumber evidence="2">3.2.1.25</ecNumber>
    </recommendedName>
</protein>
<keyword evidence="4" id="KW-0325">Glycoprotein</keyword>
<dbReference type="EC" id="3.2.1.25" evidence="2"/>
<name>A0AAW2YXU9_9EUKA</name>
<evidence type="ECO:0000259" key="7">
    <source>
        <dbReference type="Pfam" id="PF22666"/>
    </source>
</evidence>
<dbReference type="InterPro" id="IPR017853">
    <property type="entry name" value="GH"/>
</dbReference>
<accession>A0AAW2YXU9</accession>
<sequence length="838" mass="96917">DARLIPDPYIRFGTDELKYVGEQDYTYSLEEKVDIPKGSTVTLVVEGVIVFSKIYVNGVQIGETDNQFITYKFDVTNQIKDRSFNIKIVFESIVKAGEKLHKELLYPLPYILTKGAPVGRNLMRIKASQYGWDWGPSFPDMGIWKNIHLSILPPDEITLTEILPQITPHDEEKLWYVDVHSQAVSNHNQPIQTQLELSITSSPTSKPISIITVPITLIPGTNEFDNVIQVHFDHVQRWYPIGYGQPTLYQLHIRIQNTSSITRTIAFRKVQIVQDALPTKNPKRPSKTFYFKINDIPIYAKGANFIPTESFEKKNTDQRLKQVLENVILANHNMIRVWGGGIYQSDFFYDYCDANGIMVWQEFMFACAIYPSDSKFLSSVKQEVISQTKRLMHHASIVIWGGNNENEVSMSGHGWYSQFLTPDTKSRYYVDYKKLYFDTIRSTLLSIDSTRTYWHSSPSNGAIIDEKDYFVAVWDDPSRWEMGDLHYYDDYKHDCTDVRRFPRGRFISEYGVQSFPSRFTFLKSSELLPEDFSYDSKLLSSRQHAPGVTQGIVEQLQLHFQCNETFLVKNFDHFVYLSQIQQSMCIKAQSEFYRSLKKSESRTMGSLYWQLNDIWAAPSWASVDYMNRWKPLHYESKRFYGALHVMSYYDLVRNYVVHVNSDLLVDLQELNIEIVAWKYDNKSVVPFHVVKRVFDMPALDDVVLFDSNDISNDFLNGAQLNECALRLVVSNKNGEVLCENFFFPSALKNVELLVPDLNLSAVKKSDQFLIQLVSNVVTPFVFVDFDGEIDGLFDDNSFLMVPGVVKHLTFTCRDVSCAKLSEQELIKHLKVNHIRLTY</sequence>
<keyword evidence="9" id="KW-1185">Reference proteome</keyword>
<dbReference type="InterPro" id="IPR036156">
    <property type="entry name" value="Beta-gal/glucu_dom_sf"/>
</dbReference>
<evidence type="ECO:0000313" key="9">
    <source>
        <dbReference type="Proteomes" id="UP001431209"/>
    </source>
</evidence>
<dbReference type="InterPro" id="IPR050887">
    <property type="entry name" value="Beta-mannosidase_GH2"/>
</dbReference>
<dbReference type="PANTHER" id="PTHR43730:SF1">
    <property type="entry name" value="BETA-MANNOSIDASE"/>
    <property type="match status" value="1"/>
</dbReference>
<feature type="domain" description="Beta-mannosidase-like galactose-binding" evidence="7">
    <location>
        <begin position="2"/>
        <end position="145"/>
    </location>
</feature>
<dbReference type="SUPFAM" id="SSF49303">
    <property type="entry name" value="beta-Galactosidase/glucuronidase domain"/>
    <property type="match status" value="2"/>
</dbReference>
<dbReference type="FunFam" id="3.20.20.80:FF:000050">
    <property type="entry name" value="Beta-mannosidase B"/>
    <property type="match status" value="1"/>
</dbReference>
<dbReference type="InterPro" id="IPR013783">
    <property type="entry name" value="Ig-like_fold"/>
</dbReference>
<evidence type="ECO:0000256" key="1">
    <source>
        <dbReference type="ARBA" id="ARBA00000829"/>
    </source>
</evidence>
<dbReference type="InterPro" id="IPR041625">
    <property type="entry name" value="Beta-mannosidase_Ig"/>
</dbReference>
<comment type="caution">
    <text evidence="8">The sequence shown here is derived from an EMBL/GenBank/DDBJ whole genome shotgun (WGS) entry which is preliminary data.</text>
</comment>
<organism evidence="8 9">
    <name type="scientific">Acrasis kona</name>
    <dbReference type="NCBI Taxonomy" id="1008807"/>
    <lineage>
        <taxon>Eukaryota</taxon>
        <taxon>Discoba</taxon>
        <taxon>Heterolobosea</taxon>
        <taxon>Tetramitia</taxon>
        <taxon>Eutetramitia</taxon>
        <taxon>Acrasidae</taxon>
        <taxon>Acrasis</taxon>
    </lineage>
</organism>
<evidence type="ECO:0000256" key="2">
    <source>
        <dbReference type="ARBA" id="ARBA00012754"/>
    </source>
</evidence>
<dbReference type="Gene3D" id="2.60.120.260">
    <property type="entry name" value="Galactose-binding domain-like"/>
    <property type="match status" value="1"/>
</dbReference>
<comment type="catalytic activity">
    <reaction evidence="1">
        <text>Hydrolysis of terminal, non-reducing beta-D-mannose residues in beta-D-mannosides.</text>
        <dbReference type="EC" id="3.2.1.25"/>
    </reaction>
</comment>
<evidence type="ECO:0000313" key="8">
    <source>
        <dbReference type="EMBL" id="KAL0481960.1"/>
    </source>
</evidence>
<dbReference type="Gene3D" id="2.60.40.10">
    <property type="entry name" value="Immunoglobulins"/>
    <property type="match status" value="2"/>
</dbReference>
<keyword evidence="5" id="KW-0326">Glycosidase</keyword>
<dbReference type="PANTHER" id="PTHR43730">
    <property type="entry name" value="BETA-MANNOSIDASE"/>
    <property type="match status" value="1"/>
</dbReference>
<dbReference type="AlphaFoldDB" id="A0AAW2YXU9"/>
<proteinExistence type="predicted"/>
<dbReference type="InterPro" id="IPR054593">
    <property type="entry name" value="Beta-mannosidase-like_N2"/>
</dbReference>
<dbReference type="Gene3D" id="3.20.20.80">
    <property type="entry name" value="Glycosidases"/>
    <property type="match status" value="1"/>
</dbReference>
<gene>
    <name evidence="8" type="ORF">AKO1_015041</name>
</gene>